<dbReference type="Proteomes" id="UP000838763">
    <property type="component" value="Unassembled WGS sequence"/>
</dbReference>
<dbReference type="Pfam" id="PF01425">
    <property type="entry name" value="Amidase"/>
    <property type="match status" value="1"/>
</dbReference>
<keyword evidence="3" id="KW-1185">Reference proteome</keyword>
<evidence type="ECO:0000259" key="1">
    <source>
        <dbReference type="Pfam" id="PF01425"/>
    </source>
</evidence>
<dbReference type="AlphaFoldDB" id="A0A9P1H175"/>
<proteinExistence type="predicted"/>
<accession>A0A9P1H175</accession>
<feature type="domain" description="Amidase" evidence="1">
    <location>
        <begin position="47"/>
        <end position="255"/>
    </location>
</feature>
<dbReference type="SUPFAM" id="SSF75304">
    <property type="entry name" value="Amidase signature (AS) enzymes"/>
    <property type="match status" value="1"/>
</dbReference>
<dbReference type="EMBL" id="CALLCH030000010">
    <property type="protein sequence ID" value="CAI4214032.1"/>
    <property type="molecule type" value="Genomic_DNA"/>
</dbReference>
<comment type="caution">
    <text evidence="2">The sequence shown here is derived from an EMBL/GenBank/DDBJ whole genome shotgun (WGS) entry which is preliminary data.</text>
</comment>
<name>A0A9P1H175_9PEZI</name>
<dbReference type="OrthoDB" id="566138at2759"/>
<evidence type="ECO:0000313" key="3">
    <source>
        <dbReference type="Proteomes" id="UP000838763"/>
    </source>
</evidence>
<protein>
    <recommendedName>
        <fullName evidence="1">Amidase domain-containing protein</fullName>
    </recommendedName>
</protein>
<dbReference type="PANTHER" id="PTHR42678:SF37">
    <property type="entry name" value="AMIDASE C869.01-RELATED"/>
    <property type="match status" value="1"/>
</dbReference>
<gene>
    <name evidence="2" type="ORF">PPNO1_LOCUS3765</name>
</gene>
<dbReference type="PANTHER" id="PTHR42678">
    <property type="entry name" value="AMIDASE"/>
    <property type="match status" value="1"/>
</dbReference>
<dbReference type="Gene3D" id="3.90.1300.10">
    <property type="entry name" value="Amidase signature (AS) domain"/>
    <property type="match status" value="1"/>
</dbReference>
<dbReference type="InterPro" id="IPR023631">
    <property type="entry name" value="Amidase_dom"/>
</dbReference>
<organism evidence="2 3">
    <name type="scientific">Parascedosporium putredinis</name>
    <dbReference type="NCBI Taxonomy" id="1442378"/>
    <lineage>
        <taxon>Eukaryota</taxon>
        <taxon>Fungi</taxon>
        <taxon>Dikarya</taxon>
        <taxon>Ascomycota</taxon>
        <taxon>Pezizomycotina</taxon>
        <taxon>Sordariomycetes</taxon>
        <taxon>Hypocreomycetidae</taxon>
        <taxon>Microascales</taxon>
        <taxon>Microascaceae</taxon>
        <taxon>Parascedosporium</taxon>
    </lineage>
</organism>
<evidence type="ECO:0000313" key="2">
    <source>
        <dbReference type="EMBL" id="CAI4214032.1"/>
    </source>
</evidence>
<reference evidence="2" key="1">
    <citation type="submission" date="2022-11" db="EMBL/GenBank/DDBJ databases">
        <authorList>
            <person name="Scott C."/>
            <person name="Bruce N."/>
        </authorList>
    </citation>
    <scope>NUCLEOTIDE SEQUENCE</scope>
</reference>
<dbReference type="InterPro" id="IPR036928">
    <property type="entry name" value="AS_sf"/>
</dbReference>
<sequence>MIIRSDHQATTGDVDTSMPQCRGVDIQDLSIAQLQKLMTEGTFSARDLTECYLERIRRVNPVLNAIIEVNPDALSIADKCDAERKSGKIRGPLHGIPFVCKDNICTNDKMQTTAGSKVLIGTKVAADAHVITKLRRGGAVLLGHSNLSEWACYSSRGGQCRNPHNLAEHPGGSSCGSAVAVSVSMCAFAIGTETDGSVTYPADRNGVVGLKPSLGITVCQGVIPESSSLDVVGTFGKTVEDAAAALSAIAGADERIH</sequence>